<name>A0A7J5XWY6_DISMA</name>
<feature type="compositionally biased region" description="Basic and acidic residues" evidence="1">
    <location>
        <begin position="120"/>
        <end position="129"/>
    </location>
</feature>
<evidence type="ECO:0000313" key="3">
    <source>
        <dbReference type="Proteomes" id="UP000518266"/>
    </source>
</evidence>
<proteinExistence type="predicted"/>
<comment type="caution">
    <text evidence="2">The sequence shown here is derived from an EMBL/GenBank/DDBJ whole genome shotgun (WGS) entry which is preliminary data.</text>
</comment>
<accession>A0A7J5XWY6</accession>
<feature type="region of interest" description="Disordered" evidence="1">
    <location>
        <begin position="115"/>
        <end position="144"/>
    </location>
</feature>
<sequence length="144" mass="15599">MSPPVIWTTVHEFTKAVVLVCGRMRAVCLRTLMHVIKIDVSSAFFWPAPCAAILLICVSAVSPSHSDGTHTVWGEAAPRCVRAVTLLLSIHPSLSHFLVCIQLAVTQYVPTAHSPPSLTKEQEGMHRAEFPPPVGPYPSTAALH</sequence>
<organism evidence="2 3">
    <name type="scientific">Dissostichus mawsoni</name>
    <name type="common">Antarctic cod</name>
    <dbReference type="NCBI Taxonomy" id="36200"/>
    <lineage>
        <taxon>Eukaryota</taxon>
        <taxon>Metazoa</taxon>
        <taxon>Chordata</taxon>
        <taxon>Craniata</taxon>
        <taxon>Vertebrata</taxon>
        <taxon>Euteleostomi</taxon>
        <taxon>Actinopterygii</taxon>
        <taxon>Neopterygii</taxon>
        <taxon>Teleostei</taxon>
        <taxon>Neoteleostei</taxon>
        <taxon>Acanthomorphata</taxon>
        <taxon>Eupercaria</taxon>
        <taxon>Perciformes</taxon>
        <taxon>Notothenioidei</taxon>
        <taxon>Nototheniidae</taxon>
        <taxon>Dissostichus</taxon>
    </lineage>
</organism>
<dbReference type="Proteomes" id="UP000518266">
    <property type="component" value="Unassembled WGS sequence"/>
</dbReference>
<evidence type="ECO:0000313" key="2">
    <source>
        <dbReference type="EMBL" id="KAF3841401.1"/>
    </source>
</evidence>
<dbReference type="EMBL" id="JAAKFY010000020">
    <property type="protein sequence ID" value="KAF3841401.1"/>
    <property type="molecule type" value="Genomic_DNA"/>
</dbReference>
<evidence type="ECO:0000256" key="1">
    <source>
        <dbReference type="SAM" id="MobiDB-lite"/>
    </source>
</evidence>
<reference evidence="2 3" key="1">
    <citation type="submission" date="2020-03" db="EMBL/GenBank/DDBJ databases">
        <title>Dissostichus mawsoni Genome sequencing and assembly.</title>
        <authorList>
            <person name="Park H."/>
        </authorList>
    </citation>
    <scope>NUCLEOTIDE SEQUENCE [LARGE SCALE GENOMIC DNA]</scope>
    <source>
        <strain evidence="2">DM0001</strain>
        <tissue evidence="2">Muscle</tissue>
    </source>
</reference>
<protein>
    <submittedName>
        <fullName evidence="2">Uncharacterized protein</fullName>
    </submittedName>
</protein>
<dbReference type="AlphaFoldDB" id="A0A7J5XWY6"/>
<keyword evidence="3" id="KW-1185">Reference proteome</keyword>
<gene>
    <name evidence="2" type="ORF">F7725_007263</name>
</gene>